<reference evidence="7" key="1">
    <citation type="submission" date="2023-10" db="EMBL/GenBank/DDBJ databases">
        <authorList>
            <person name="Chen Y."/>
            <person name="Shah S."/>
            <person name="Dougan E. K."/>
            <person name="Thang M."/>
            <person name="Chan C."/>
        </authorList>
    </citation>
    <scope>NUCLEOTIDE SEQUENCE [LARGE SCALE GENOMIC DNA]</scope>
</reference>
<comment type="similarity">
    <text evidence="2">Belongs to the nitroreductase family.</text>
</comment>
<dbReference type="PANTHER" id="PTHR43673:SF2">
    <property type="entry name" value="NITROREDUCTASE"/>
    <property type="match status" value="1"/>
</dbReference>
<evidence type="ECO:0000313" key="7">
    <source>
        <dbReference type="EMBL" id="CAK0835953.1"/>
    </source>
</evidence>
<dbReference type="EMBL" id="CAUYUJ010013307">
    <property type="protein sequence ID" value="CAK0835953.1"/>
    <property type="molecule type" value="Genomic_DNA"/>
</dbReference>
<dbReference type="Proteomes" id="UP001189429">
    <property type="component" value="Unassembled WGS sequence"/>
</dbReference>
<evidence type="ECO:0000313" key="8">
    <source>
        <dbReference type="Proteomes" id="UP001189429"/>
    </source>
</evidence>
<comment type="cofactor">
    <cofactor evidence="1">
        <name>FMN</name>
        <dbReference type="ChEBI" id="CHEBI:58210"/>
    </cofactor>
</comment>
<proteinExistence type="inferred from homology"/>
<dbReference type="PANTHER" id="PTHR43673">
    <property type="entry name" value="NAD(P)H NITROREDUCTASE YDGI-RELATED"/>
    <property type="match status" value="1"/>
</dbReference>
<keyword evidence="3" id="KW-0285">Flavoprotein</keyword>
<accession>A0ABN9STZ3</accession>
<evidence type="ECO:0000256" key="3">
    <source>
        <dbReference type="ARBA" id="ARBA00022630"/>
    </source>
</evidence>
<protein>
    <recommendedName>
        <fullName evidence="6">Nitroreductase domain-containing protein</fullName>
    </recommendedName>
</protein>
<evidence type="ECO:0000256" key="5">
    <source>
        <dbReference type="ARBA" id="ARBA00023002"/>
    </source>
</evidence>
<sequence length="249" mass="28131">MASVTQAVAQRYSCRDFIPDKVPDEALLREILTKASRASSDGNTQPWRMYVLSGAAKDAVVDAVQKSNLREAVSEYHNYPDQKASSHIVYDDAELTKKTNERMQHFRKTIYSQRRKVCGEMLYKSINVAKEDLPGKLQQLQKNGSFFNAPVGIIVTLDRMFDRCGWGNVGMYLATFALLCEEAGLSTCFQGYFGVNHAAVEKVITQMDPETEVIWCGIAVGYANQEHPINSWRTERAKIDEYAHFISKL</sequence>
<dbReference type="SUPFAM" id="SSF55469">
    <property type="entry name" value="FMN-dependent nitroreductase-like"/>
    <property type="match status" value="1"/>
</dbReference>
<evidence type="ECO:0000256" key="4">
    <source>
        <dbReference type="ARBA" id="ARBA00022643"/>
    </source>
</evidence>
<gene>
    <name evidence="7" type="ORF">PCOR1329_LOCUS32599</name>
</gene>
<name>A0ABN9STZ3_9DINO</name>
<organism evidence="7 8">
    <name type="scientific">Prorocentrum cordatum</name>
    <dbReference type="NCBI Taxonomy" id="2364126"/>
    <lineage>
        <taxon>Eukaryota</taxon>
        <taxon>Sar</taxon>
        <taxon>Alveolata</taxon>
        <taxon>Dinophyceae</taxon>
        <taxon>Prorocentrales</taxon>
        <taxon>Prorocentraceae</taxon>
        <taxon>Prorocentrum</taxon>
    </lineage>
</organism>
<keyword evidence="5" id="KW-0560">Oxidoreductase</keyword>
<evidence type="ECO:0000259" key="6">
    <source>
        <dbReference type="Pfam" id="PF00881"/>
    </source>
</evidence>
<dbReference type="CDD" id="cd02136">
    <property type="entry name" value="PnbA_NfnB-like"/>
    <property type="match status" value="1"/>
</dbReference>
<evidence type="ECO:0000256" key="1">
    <source>
        <dbReference type="ARBA" id="ARBA00001917"/>
    </source>
</evidence>
<dbReference type="Gene3D" id="3.40.109.10">
    <property type="entry name" value="NADH Oxidase"/>
    <property type="match status" value="1"/>
</dbReference>
<dbReference type="Pfam" id="PF00881">
    <property type="entry name" value="Nitroreductase"/>
    <property type="match status" value="1"/>
</dbReference>
<dbReference type="InterPro" id="IPR000415">
    <property type="entry name" value="Nitroreductase-like"/>
</dbReference>
<comment type="caution">
    <text evidence="7">The sequence shown here is derived from an EMBL/GenBank/DDBJ whole genome shotgun (WGS) entry which is preliminary data.</text>
</comment>
<keyword evidence="8" id="KW-1185">Reference proteome</keyword>
<evidence type="ECO:0000256" key="2">
    <source>
        <dbReference type="ARBA" id="ARBA00007118"/>
    </source>
</evidence>
<dbReference type="InterPro" id="IPR029479">
    <property type="entry name" value="Nitroreductase"/>
</dbReference>
<keyword evidence="4" id="KW-0288">FMN</keyword>
<feature type="domain" description="Nitroreductase" evidence="6">
    <location>
        <begin position="8"/>
        <end position="222"/>
    </location>
</feature>